<evidence type="ECO:0000256" key="11">
    <source>
        <dbReference type="ARBA" id="ARBA00023224"/>
    </source>
</evidence>
<keyword evidence="15" id="KW-1185">Reference proteome</keyword>
<evidence type="ECO:0000256" key="2">
    <source>
        <dbReference type="ARBA" id="ARBA00004651"/>
    </source>
</evidence>
<proteinExistence type="predicted"/>
<dbReference type="PRINTS" id="PR00245">
    <property type="entry name" value="OLFACTORYR"/>
</dbReference>
<evidence type="ECO:0000256" key="10">
    <source>
        <dbReference type="ARBA" id="ARBA00023170"/>
    </source>
</evidence>
<dbReference type="Pfam" id="PF13853">
    <property type="entry name" value="7tm_4"/>
    <property type="match status" value="1"/>
</dbReference>
<protein>
    <recommendedName>
        <fullName evidence="13">G-protein coupled receptors family 1 profile domain-containing protein</fullName>
    </recommendedName>
</protein>
<feature type="transmembrane region" description="Helical" evidence="12">
    <location>
        <begin position="100"/>
        <end position="122"/>
    </location>
</feature>
<dbReference type="PANTHER" id="PTHR26452">
    <property type="entry name" value="OLFACTORY RECEPTOR"/>
    <property type="match status" value="1"/>
</dbReference>
<dbReference type="AlphaFoldDB" id="A0A8C4WEM4"/>
<evidence type="ECO:0000256" key="12">
    <source>
        <dbReference type="SAM" id="Phobius"/>
    </source>
</evidence>
<dbReference type="InterPro" id="IPR050516">
    <property type="entry name" value="Olfactory_GPCR"/>
</dbReference>
<evidence type="ECO:0000256" key="7">
    <source>
        <dbReference type="ARBA" id="ARBA00022989"/>
    </source>
</evidence>
<name>A0A8C4WEM4_9SAUR</name>
<comment type="function">
    <text evidence="1">Odorant receptor.</text>
</comment>
<comment type="subcellular location">
    <subcellularLocation>
        <location evidence="2">Cell membrane</location>
        <topology evidence="2">Multi-pass membrane protein</topology>
    </subcellularLocation>
</comment>
<keyword evidence="7 12" id="KW-1133">Transmembrane helix</keyword>
<dbReference type="Gene3D" id="1.20.1070.10">
    <property type="entry name" value="Rhodopsin 7-helix transmembrane proteins"/>
    <property type="match status" value="1"/>
</dbReference>
<dbReference type="Ensembl" id="ENSGEVT00005015593.1">
    <property type="protein sequence ID" value="ENSGEVP00005014864.1"/>
    <property type="gene ID" value="ENSGEVG00005010566.1"/>
</dbReference>
<feature type="transmembrane region" description="Helical" evidence="12">
    <location>
        <begin position="200"/>
        <end position="222"/>
    </location>
</feature>
<evidence type="ECO:0000313" key="14">
    <source>
        <dbReference type="Ensembl" id="ENSGEVP00005014864.1"/>
    </source>
</evidence>
<feature type="transmembrane region" description="Helical" evidence="12">
    <location>
        <begin position="26"/>
        <end position="49"/>
    </location>
</feature>
<keyword evidence="8" id="KW-0297">G-protein coupled receptor</keyword>
<dbReference type="GO" id="GO:0004984">
    <property type="term" value="F:olfactory receptor activity"/>
    <property type="evidence" value="ECO:0007669"/>
    <property type="project" value="InterPro"/>
</dbReference>
<reference evidence="14" key="3">
    <citation type="submission" date="2025-09" db="UniProtKB">
        <authorList>
            <consortium name="Ensembl"/>
        </authorList>
    </citation>
    <scope>IDENTIFICATION</scope>
</reference>
<keyword evidence="4" id="KW-0716">Sensory transduction</keyword>
<evidence type="ECO:0000256" key="1">
    <source>
        <dbReference type="ARBA" id="ARBA00002936"/>
    </source>
</evidence>
<keyword evidence="5 12" id="KW-0812">Transmembrane</keyword>
<dbReference type="InterPro" id="IPR000725">
    <property type="entry name" value="Olfact_rcpt"/>
</dbReference>
<evidence type="ECO:0000256" key="4">
    <source>
        <dbReference type="ARBA" id="ARBA00022606"/>
    </source>
</evidence>
<evidence type="ECO:0000256" key="5">
    <source>
        <dbReference type="ARBA" id="ARBA00022692"/>
    </source>
</evidence>
<feature type="transmembrane region" description="Helical" evidence="12">
    <location>
        <begin position="243"/>
        <end position="263"/>
    </location>
</feature>
<dbReference type="InterPro" id="IPR017452">
    <property type="entry name" value="GPCR_Rhodpsn_7TM"/>
</dbReference>
<evidence type="ECO:0000256" key="8">
    <source>
        <dbReference type="ARBA" id="ARBA00023040"/>
    </source>
</evidence>
<dbReference type="GeneTree" id="ENSGT00940000165513"/>
<dbReference type="InterPro" id="IPR000276">
    <property type="entry name" value="GPCR_Rhodpsn"/>
</dbReference>
<feature type="transmembrane region" description="Helical" evidence="12">
    <location>
        <begin position="275"/>
        <end position="293"/>
    </location>
</feature>
<dbReference type="SUPFAM" id="SSF81321">
    <property type="entry name" value="Family A G protein-coupled receptor-like"/>
    <property type="match status" value="1"/>
</dbReference>
<dbReference type="PROSITE" id="PS50262">
    <property type="entry name" value="G_PROTEIN_RECEP_F1_2"/>
    <property type="match status" value="1"/>
</dbReference>
<accession>A0A8C4WEM4</accession>
<dbReference type="FunFam" id="1.20.1070.10:FF:000037">
    <property type="entry name" value="Olfactory receptor"/>
    <property type="match status" value="1"/>
</dbReference>
<dbReference type="OrthoDB" id="6144223at2759"/>
<evidence type="ECO:0000256" key="6">
    <source>
        <dbReference type="ARBA" id="ARBA00022725"/>
    </source>
</evidence>
<organism evidence="14 15">
    <name type="scientific">Gopherus evgoodei</name>
    <name type="common">Goodes thornscrub tortoise</name>
    <dbReference type="NCBI Taxonomy" id="1825980"/>
    <lineage>
        <taxon>Eukaryota</taxon>
        <taxon>Metazoa</taxon>
        <taxon>Chordata</taxon>
        <taxon>Craniata</taxon>
        <taxon>Vertebrata</taxon>
        <taxon>Euteleostomi</taxon>
        <taxon>Archelosauria</taxon>
        <taxon>Testudinata</taxon>
        <taxon>Testudines</taxon>
        <taxon>Cryptodira</taxon>
        <taxon>Durocryptodira</taxon>
        <taxon>Testudinoidea</taxon>
        <taxon>Testudinidae</taxon>
        <taxon>Gopherus</taxon>
    </lineage>
</organism>
<reference evidence="14" key="2">
    <citation type="submission" date="2025-08" db="UniProtKB">
        <authorList>
            <consortium name="Ensembl"/>
        </authorList>
    </citation>
    <scope>IDENTIFICATION</scope>
</reference>
<evidence type="ECO:0000259" key="13">
    <source>
        <dbReference type="PROSITE" id="PS50262"/>
    </source>
</evidence>
<keyword evidence="3" id="KW-1003">Cell membrane</keyword>
<dbReference type="PRINTS" id="PR00237">
    <property type="entry name" value="GPCRRHODOPSN"/>
</dbReference>
<feature type="transmembrane region" description="Helical" evidence="12">
    <location>
        <begin position="142"/>
        <end position="166"/>
    </location>
</feature>
<keyword evidence="9 12" id="KW-0472">Membrane</keyword>
<dbReference type="Proteomes" id="UP000694390">
    <property type="component" value="Chromosome 21"/>
</dbReference>
<feature type="domain" description="G-protein coupled receptors family 1 profile" evidence="13">
    <location>
        <begin position="42"/>
        <end position="293"/>
    </location>
</feature>
<evidence type="ECO:0000256" key="3">
    <source>
        <dbReference type="ARBA" id="ARBA00022475"/>
    </source>
</evidence>
<evidence type="ECO:0000313" key="15">
    <source>
        <dbReference type="Proteomes" id="UP000694390"/>
    </source>
</evidence>
<reference evidence="14" key="1">
    <citation type="submission" date="2019-06" db="EMBL/GenBank/DDBJ databases">
        <title>G10K-VGP Goodes thornscrub tortoise genome, primary haplotype.</title>
        <authorList>
            <person name="Murphy B."/>
            <person name="Edwards T."/>
            <person name="Rhie A."/>
            <person name="Koren S."/>
            <person name="Phillippy A."/>
            <person name="Fedrigo O."/>
            <person name="Haase B."/>
            <person name="Mountcastle J."/>
            <person name="Lewin H."/>
            <person name="Damas J."/>
            <person name="Howe K."/>
            <person name="Formenti G."/>
            <person name="Myers G."/>
            <person name="Durbin R."/>
            <person name="Jarvis E.D."/>
        </authorList>
    </citation>
    <scope>NUCLEOTIDE SEQUENCE [LARGE SCALE GENOMIC DNA]</scope>
</reference>
<keyword evidence="6" id="KW-0552">Olfaction</keyword>
<sequence length="324" mass="36436">MDPQNLTTTVTEFVLLGLTQIHQLKYFLFIFFLIVYIATWLENFIIIIITVIADHRLHTPMYFLLANLAFMDVSESSVSAPNLLSGLLSKRKTVPFNQCILQMFFFHLIGSAIVFFLVVMAIDRYVAMCKPLRYLTILNRGVCMGLVALSWLGGLAHSAVQIGLLIQLPFCGPNILDNFYCDVPQVIKLLACSDTYLSEVGVIVFSVCLVFSCLVFIIVSYVQIFRSVLRIRSEQGRQKAFSTCLPHLIVVSLFLCTATFAYLKPTSSSTAGLNLMVGVLYSVLPPIMNPIIYSMRNKEIKGAVSKWIGWRLPTKSKMSIFLLQ</sequence>
<evidence type="ECO:0000256" key="9">
    <source>
        <dbReference type="ARBA" id="ARBA00023136"/>
    </source>
</evidence>
<keyword evidence="10" id="KW-0675">Receptor</keyword>
<dbReference type="GO" id="GO:0004930">
    <property type="term" value="F:G protein-coupled receptor activity"/>
    <property type="evidence" value="ECO:0007669"/>
    <property type="project" value="UniProtKB-KW"/>
</dbReference>
<keyword evidence="11" id="KW-0807">Transducer</keyword>
<dbReference type="GO" id="GO:0005886">
    <property type="term" value="C:plasma membrane"/>
    <property type="evidence" value="ECO:0007669"/>
    <property type="project" value="UniProtKB-SubCell"/>
</dbReference>